<name>A0A7S0L2L9_9EUKA</name>
<dbReference type="InterPro" id="IPR027706">
    <property type="entry name" value="PGP_Pase"/>
</dbReference>
<reference evidence="1" key="1">
    <citation type="submission" date="2021-01" db="EMBL/GenBank/DDBJ databases">
        <authorList>
            <person name="Corre E."/>
            <person name="Pelletier E."/>
            <person name="Niang G."/>
            <person name="Scheremetjew M."/>
            <person name="Finn R."/>
            <person name="Kale V."/>
            <person name="Holt S."/>
            <person name="Cochrane G."/>
            <person name="Meng A."/>
            <person name="Brown T."/>
            <person name="Cohen L."/>
        </authorList>
    </citation>
    <scope>NUCLEOTIDE SEQUENCE</scope>
    <source>
        <strain evidence="1">PLY182g</strain>
    </source>
</reference>
<protein>
    <recommendedName>
        <fullName evidence="2">Phosphatidylglycerophosphatase</fullName>
    </recommendedName>
</protein>
<gene>
    <name evidence="1" type="ORF">CPEL01642_LOCUS3720</name>
</gene>
<dbReference type="NCBIfam" id="TIGR01668">
    <property type="entry name" value="YqeG_hyp_ppase"/>
    <property type="match status" value="1"/>
</dbReference>
<dbReference type="InterPro" id="IPR036412">
    <property type="entry name" value="HAD-like_sf"/>
</dbReference>
<dbReference type="InterPro" id="IPR023214">
    <property type="entry name" value="HAD_sf"/>
</dbReference>
<dbReference type="Gene3D" id="3.40.50.1000">
    <property type="entry name" value="HAD superfamily/HAD-like"/>
    <property type="match status" value="1"/>
</dbReference>
<organism evidence="1">
    <name type="scientific">Coccolithus braarudii</name>
    <dbReference type="NCBI Taxonomy" id="221442"/>
    <lineage>
        <taxon>Eukaryota</taxon>
        <taxon>Haptista</taxon>
        <taxon>Haptophyta</taxon>
        <taxon>Prymnesiophyceae</taxon>
        <taxon>Coccolithales</taxon>
        <taxon>Coccolithaceae</taxon>
        <taxon>Coccolithus</taxon>
    </lineage>
</organism>
<dbReference type="InterPro" id="IPR010021">
    <property type="entry name" value="PGPP1/Gep4"/>
</dbReference>
<evidence type="ECO:0008006" key="2">
    <source>
        <dbReference type="Google" id="ProtNLM"/>
    </source>
</evidence>
<proteinExistence type="predicted"/>
<dbReference type="Pfam" id="PF09419">
    <property type="entry name" value="PGP_phosphatase"/>
    <property type="match status" value="1"/>
</dbReference>
<dbReference type="SUPFAM" id="SSF56784">
    <property type="entry name" value="HAD-like"/>
    <property type="match status" value="1"/>
</dbReference>
<accession>A0A7S0L2L9</accession>
<dbReference type="AlphaFoldDB" id="A0A7S0L2L9"/>
<dbReference type="EMBL" id="HBEY01007634">
    <property type="protein sequence ID" value="CAD8600390.1"/>
    <property type="molecule type" value="Transcribed_RNA"/>
</dbReference>
<sequence length="202" mass="22046">MVPHLRVRDLSKLDFASMRAAGIVGLVLDKDNTLTAPYAMEVEPRLRRAVEQARQTFGSQNVVVLSNSAGTPDDVGDSAAAAMEAALSLPVMRRREKKPRGFEGIRAHFGGCSPAKLVMVGDRYLTDVTFGNAHGMLTVHTQMLTPHGDPFVVKCARRAEAWLARRFTVRGIQPPLHELVSHVASFTKPCSEDDSDGGSEMY</sequence>
<dbReference type="GO" id="GO:0008962">
    <property type="term" value="F:phosphatidylglycerophosphatase activity"/>
    <property type="evidence" value="ECO:0007669"/>
    <property type="project" value="InterPro"/>
</dbReference>
<evidence type="ECO:0000313" key="1">
    <source>
        <dbReference type="EMBL" id="CAD8600390.1"/>
    </source>
</evidence>